<reference evidence="2" key="1">
    <citation type="journal article" date="2019" name="Int. J. Syst. Evol. Microbiol.">
        <title>The Global Catalogue of Microorganisms (GCM) 10K type strain sequencing project: providing services to taxonomists for standard genome sequencing and annotation.</title>
        <authorList>
            <consortium name="The Broad Institute Genomics Platform"/>
            <consortium name="The Broad Institute Genome Sequencing Center for Infectious Disease"/>
            <person name="Wu L."/>
            <person name="Ma J."/>
        </authorList>
    </citation>
    <scope>NUCLEOTIDE SEQUENCE [LARGE SCALE GENOMIC DNA]</scope>
    <source>
        <strain evidence="2">JCM 10649</strain>
    </source>
</reference>
<organism evidence="1 2">
    <name type="scientific">Streptomyces stramineus</name>
    <dbReference type="NCBI Taxonomy" id="173861"/>
    <lineage>
        <taxon>Bacteria</taxon>
        <taxon>Bacillati</taxon>
        <taxon>Actinomycetota</taxon>
        <taxon>Actinomycetes</taxon>
        <taxon>Kitasatosporales</taxon>
        <taxon>Streptomycetaceae</taxon>
        <taxon>Streptomyces</taxon>
    </lineage>
</organism>
<evidence type="ECO:0000313" key="1">
    <source>
        <dbReference type="EMBL" id="GAA0462611.1"/>
    </source>
</evidence>
<comment type="caution">
    <text evidence="1">The sequence shown here is derived from an EMBL/GenBank/DDBJ whole genome shotgun (WGS) entry which is preliminary data.</text>
</comment>
<sequence length="120" mass="13442">MTTGPHTTESASAYGNAPGITSEIGWVIRHSRRRPFDDEREFWLRKAAVFDRMALDEAARFAPEVAAPAAEASVEVARQLVDYDIAHSGLSLKAAEIVTAEDCLAYVRHEYLKWNQDQLH</sequence>
<dbReference type="Proteomes" id="UP001499895">
    <property type="component" value="Unassembled WGS sequence"/>
</dbReference>
<protein>
    <submittedName>
        <fullName evidence="1">Uncharacterized protein</fullName>
    </submittedName>
</protein>
<name>A0ABP3JU85_9ACTN</name>
<evidence type="ECO:0000313" key="2">
    <source>
        <dbReference type="Proteomes" id="UP001499895"/>
    </source>
</evidence>
<proteinExistence type="predicted"/>
<dbReference type="EMBL" id="BAAAHB010000023">
    <property type="protein sequence ID" value="GAA0462611.1"/>
    <property type="molecule type" value="Genomic_DNA"/>
</dbReference>
<gene>
    <name evidence="1" type="ORF">GCM10009544_26390</name>
</gene>
<accession>A0ABP3JU85</accession>
<keyword evidence="2" id="KW-1185">Reference proteome</keyword>
<dbReference type="RefSeq" id="WP_344089769.1">
    <property type="nucleotide sequence ID" value="NZ_BAAAHB010000023.1"/>
</dbReference>